<reference evidence="2 3" key="1">
    <citation type="submission" date="2016-10" db="EMBL/GenBank/DDBJ databases">
        <authorList>
            <person name="de Groot N.N."/>
        </authorList>
    </citation>
    <scope>NUCLEOTIDE SEQUENCE [LARGE SCALE GENOMIC DNA]</scope>
    <source>
        <strain evidence="2 3">DSM 16199</strain>
    </source>
</reference>
<gene>
    <name evidence="2" type="ORF">SAMN04488004_11010</name>
</gene>
<dbReference type="Proteomes" id="UP000199550">
    <property type="component" value="Unassembled WGS sequence"/>
</dbReference>
<feature type="transmembrane region" description="Helical" evidence="1">
    <location>
        <begin position="50"/>
        <end position="73"/>
    </location>
</feature>
<feature type="transmembrane region" description="Helical" evidence="1">
    <location>
        <begin position="94"/>
        <end position="115"/>
    </location>
</feature>
<evidence type="ECO:0000256" key="1">
    <source>
        <dbReference type="SAM" id="Phobius"/>
    </source>
</evidence>
<keyword evidence="1" id="KW-1133">Transmembrane helix</keyword>
<evidence type="ECO:0000313" key="3">
    <source>
        <dbReference type="Proteomes" id="UP000199550"/>
    </source>
</evidence>
<dbReference type="AlphaFoldDB" id="A0A1I4FND9"/>
<feature type="transmembrane region" description="Helical" evidence="1">
    <location>
        <begin position="153"/>
        <end position="171"/>
    </location>
</feature>
<evidence type="ECO:0000313" key="2">
    <source>
        <dbReference type="EMBL" id="SFL19414.1"/>
    </source>
</evidence>
<keyword evidence="1" id="KW-0472">Membrane</keyword>
<proteinExistence type="predicted"/>
<accession>A0A1I4FND9</accession>
<keyword evidence="3" id="KW-1185">Reference proteome</keyword>
<name>A0A1I4FND9_9RHOB</name>
<dbReference type="RefSeq" id="WP_090189143.1">
    <property type="nucleotide sequence ID" value="NZ_FOTF01000010.1"/>
</dbReference>
<protein>
    <submittedName>
        <fullName evidence="2">Uncharacterized protein</fullName>
    </submittedName>
</protein>
<dbReference type="EMBL" id="FOTF01000010">
    <property type="protein sequence ID" value="SFL19414.1"/>
    <property type="molecule type" value="Genomic_DNA"/>
</dbReference>
<organism evidence="2 3">
    <name type="scientific">Loktanella salsilacus</name>
    <dbReference type="NCBI Taxonomy" id="195913"/>
    <lineage>
        <taxon>Bacteria</taxon>
        <taxon>Pseudomonadati</taxon>
        <taxon>Pseudomonadota</taxon>
        <taxon>Alphaproteobacteria</taxon>
        <taxon>Rhodobacterales</taxon>
        <taxon>Roseobacteraceae</taxon>
        <taxon>Loktanella</taxon>
    </lineage>
</organism>
<sequence>MIVLIVVASLFFLIPTAVGTRLWLACAMLAMTFVVMTPVTPLSEEGVLDFVGPILLFALLGTATLALGARWILELVLSFSASEYADRDAWSFDYVLACIAGFCLGLGLPLALAVMTRGAPGGLALHMVVAGAAALLIIPAWRTLSGLARPFTLTLLAVFTFRIISGALMWPDMIDRDALDRSAGAPFCLRSAEGPVTMAEKMLLTMPASAGAWPGLVLTVMTPRGPEHARWSLRGKRFVTLSFRDFGPCP</sequence>
<feature type="transmembrane region" description="Helical" evidence="1">
    <location>
        <begin position="121"/>
        <end position="141"/>
    </location>
</feature>
<keyword evidence="1" id="KW-0812">Transmembrane</keyword>